<evidence type="ECO:0000313" key="2">
    <source>
        <dbReference type="Proteomes" id="UP001595765"/>
    </source>
</evidence>
<reference evidence="2" key="1">
    <citation type="journal article" date="2019" name="Int. J. Syst. Evol. Microbiol.">
        <title>The Global Catalogue of Microorganisms (GCM) 10K type strain sequencing project: providing services to taxonomists for standard genome sequencing and annotation.</title>
        <authorList>
            <consortium name="The Broad Institute Genomics Platform"/>
            <consortium name="The Broad Institute Genome Sequencing Center for Infectious Disease"/>
            <person name="Wu L."/>
            <person name="Ma J."/>
        </authorList>
    </citation>
    <scope>NUCLEOTIDE SEQUENCE [LARGE SCALE GENOMIC DNA]</scope>
    <source>
        <strain evidence="2">CGMCC 4.7237</strain>
    </source>
</reference>
<keyword evidence="2" id="KW-1185">Reference proteome</keyword>
<gene>
    <name evidence="1" type="ORF">ACFO3J_13835</name>
</gene>
<dbReference type="EMBL" id="JBHSBB010000010">
    <property type="protein sequence ID" value="MFC4032559.1"/>
    <property type="molecule type" value="Genomic_DNA"/>
</dbReference>
<proteinExistence type="predicted"/>
<evidence type="ECO:0000313" key="1">
    <source>
        <dbReference type="EMBL" id="MFC4032559.1"/>
    </source>
</evidence>
<organism evidence="1 2">
    <name type="scientific">Streptomyces polygonati</name>
    <dbReference type="NCBI Taxonomy" id="1617087"/>
    <lineage>
        <taxon>Bacteria</taxon>
        <taxon>Bacillati</taxon>
        <taxon>Actinomycetota</taxon>
        <taxon>Actinomycetes</taxon>
        <taxon>Kitasatosporales</taxon>
        <taxon>Streptomycetaceae</taxon>
        <taxon>Streptomyces</taxon>
    </lineage>
</organism>
<dbReference type="RefSeq" id="WP_386429602.1">
    <property type="nucleotide sequence ID" value="NZ_JBHSBB010000010.1"/>
</dbReference>
<accession>A0ABV8HP04</accession>
<name>A0ABV8HP04_9ACTN</name>
<sequence length="83" mass="9040">MSSTPDNDVPDPAVRTRPRASFRWPRTFSACDAARDVRAVPVPFPGISAPSDGWHPVVEKVEQSTMNTTIMTIMNSKGSGKQP</sequence>
<dbReference type="Proteomes" id="UP001595765">
    <property type="component" value="Unassembled WGS sequence"/>
</dbReference>
<comment type="caution">
    <text evidence="1">The sequence shown here is derived from an EMBL/GenBank/DDBJ whole genome shotgun (WGS) entry which is preliminary data.</text>
</comment>
<protein>
    <submittedName>
        <fullName evidence="1">Uncharacterized protein</fullName>
    </submittedName>
</protein>